<keyword evidence="1" id="KW-0472">Membrane</keyword>
<accession>A0A1I2RK51</accession>
<feature type="transmembrane region" description="Helical" evidence="1">
    <location>
        <begin position="18"/>
        <end position="38"/>
    </location>
</feature>
<feature type="transmembrane region" description="Helical" evidence="1">
    <location>
        <begin position="50"/>
        <end position="78"/>
    </location>
</feature>
<dbReference type="Proteomes" id="UP000198661">
    <property type="component" value="Unassembled WGS sequence"/>
</dbReference>
<reference evidence="3" key="1">
    <citation type="submission" date="2016-10" db="EMBL/GenBank/DDBJ databases">
        <authorList>
            <person name="Varghese N."/>
            <person name="Submissions S."/>
        </authorList>
    </citation>
    <scope>NUCLEOTIDE SEQUENCE [LARGE SCALE GENOMIC DNA]</scope>
    <source>
        <strain evidence="3">DSM 44945</strain>
    </source>
</reference>
<keyword evidence="3" id="KW-1185">Reference proteome</keyword>
<feature type="transmembrane region" description="Helical" evidence="1">
    <location>
        <begin position="90"/>
        <end position="108"/>
    </location>
</feature>
<dbReference type="STRING" id="201973.SAMN04488025_13126"/>
<proteinExistence type="predicted"/>
<dbReference type="SUPFAM" id="SSF81442">
    <property type="entry name" value="Cytochrome c oxidase subunit I-like"/>
    <property type="match status" value="1"/>
</dbReference>
<gene>
    <name evidence="2" type="ORF">SAMN04488025_13126</name>
</gene>
<dbReference type="AlphaFoldDB" id="A0A1I2RK51"/>
<dbReference type="InterPro" id="IPR036927">
    <property type="entry name" value="Cyt_c_oxase-like_su1_sf"/>
</dbReference>
<evidence type="ECO:0008006" key="4">
    <source>
        <dbReference type="Google" id="ProtNLM"/>
    </source>
</evidence>
<feature type="transmembrane region" description="Helical" evidence="1">
    <location>
        <begin position="218"/>
        <end position="235"/>
    </location>
</feature>
<feature type="transmembrane region" description="Helical" evidence="1">
    <location>
        <begin position="284"/>
        <end position="304"/>
    </location>
</feature>
<evidence type="ECO:0000256" key="1">
    <source>
        <dbReference type="SAM" id="Phobius"/>
    </source>
</evidence>
<feature type="transmembrane region" description="Helical" evidence="1">
    <location>
        <begin position="396"/>
        <end position="417"/>
    </location>
</feature>
<feature type="transmembrane region" description="Helical" evidence="1">
    <location>
        <begin position="146"/>
        <end position="166"/>
    </location>
</feature>
<feature type="transmembrane region" description="Helical" evidence="1">
    <location>
        <begin position="241"/>
        <end position="264"/>
    </location>
</feature>
<sequence>MSATNQNFLSSRFRITRVYMLTGVGFLGACWFFLIQAAESLSRGRWLDSSLLAAVHLFVIGYAMIVVHGAMLQIVPVAFQGRLYSIRLGYVQYALIVLGAVALPLGFLVDVWRIAAVGGLLLILSTVILLWNLGQTLRTLKKKGEALLLAAAFPFFFVTVLLGVSMSLGRFPAGEGTLPLHMMSGIVGWFTTLILLISPRLMGFFVSSRYKGLRKSGPGFLVLAGMAAVLAGEALKAGGRVAVSGGLSAAGWLLYLIGYAWVLVDLYRHFRHRRRREVEWVLKWILGGLYGGWPVVAAWAFASLGGLRENWAASGLLLSLLGFLQWNIGAFMAKILLFLRWMGRYGHGAAKDSSKRIPALQEMMPRRMTVVSLTGSAAGAVLLALGTGLGQGALTFSGAALGTAAWVLYGLALLIMYRR</sequence>
<feature type="transmembrane region" description="Helical" evidence="1">
    <location>
        <begin position="316"/>
        <end position="339"/>
    </location>
</feature>
<feature type="transmembrane region" description="Helical" evidence="1">
    <location>
        <begin position="186"/>
        <end position="206"/>
    </location>
</feature>
<organism evidence="2 3">
    <name type="scientific">Planifilum fulgidum</name>
    <dbReference type="NCBI Taxonomy" id="201973"/>
    <lineage>
        <taxon>Bacteria</taxon>
        <taxon>Bacillati</taxon>
        <taxon>Bacillota</taxon>
        <taxon>Bacilli</taxon>
        <taxon>Bacillales</taxon>
        <taxon>Thermoactinomycetaceae</taxon>
        <taxon>Planifilum</taxon>
    </lineage>
</organism>
<keyword evidence="1" id="KW-1133">Transmembrane helix</keyword>
<protein>
    <recommendedName>
        <fullName evidence="4">Cytochrome C and Quinol oxidase polypeptide I</fullName>
    </recommendedName>
</protein>
<dbReference type="RefSeq" id="WP_092040457.1">
    <property type="nucleotide sequence ID" value="NZ_FOOK01000031.1"/>
</dbReference>
<keyword evidence="1" id="KW-0812">Transmembrane</keyword>
<dbReference type="EMBL" id="FOOK01000031">
    <property type="protein sequence ID" value="SFG40473.1"/>
    <property type="molecule type" value="Genomic_DNA"/>
</dbReference>
<feature type="transmembrane region" description="Helical" evidence="1">
    <location>
        <begin position="370"/>
        <end position="390"/>
    </location>
</feature>
<evidence type="ECO:0000313" key="2">
    <source>
        <dbReference type="EMBL" id="SFG40473.1"/>
    </source>
</evidence>
<dbReference type="OrthoDB" id="2986310at2"/>
<name>A0A1I2RK51_9BACL</name>
<feature type="transmembrane region" description="Helical" evidence="1">
    <location>
        <begin position="114"/>
        <end position="134"/>
    </location>
</feature>
<evidence type="ECO:0000313" key="3">
    <source>
        <dbReference type="Proteomes" id="UP000198661"/>
    </source>
</evidence>